<accession>A0A0F9D3H3</accession>
<keyword evidence="1" id="KW-1277">Toxin-antitoxin system</keyword>
<dbReference type="GO" id="GO:0016746">
    <property type="term" value="F:acyltransferase activity"/>
    <property type="evidence" value="ECO:0007669"/>
    <property type="project" value="UniProtKB-KW"/>
</dbReference>
<sequence length="95" mass="11044">MLRLSDSKKFDIQKVPAALIGRIAIDNEYRGHNLGKDLIQFAIGRCNYIKYYIGCRLLAVEVKKEDLIKDYLENFGFELVHESRGFYILAFDLLI</sequence>
<comment type="caution">
    <text evidence="4">The sequence shown here is derived from an EMBL/GenBank/DDBJ whole genome shotgun (WGS) entry which is preliminary data.</text>
</comment>
<reference evidence="4" key="1">
    <citation type="journal article" date="2015" name="Nature">
        <title>Complex archaea that bridge the gap between prokaryotes and eukaryotes.</title>
        <authorList>
            <person name="Spang A."/>
            <person name="Saw J.H."/>
            <person name="Jorgensen S.L."/>
            <person name="Zaremba-Niedzwiedzka K."/>
            <person name="Martijn J."/>
            <person name="Lind A.E."/>
            <person name="van Eijk R."/>
            <person name="Schleper C."/>
            <person name="Guy L."/>
            <person name="Ettema T.J."/>
        </authorList>
    </citation>
    <scope>NUCLEOTIDE SEQUENCE</scope>
</reference>
<name>A0A0F9D3H3_9ZZZZ</name>
<dbReference type="EMBL" id="LAZR01030608">
    <property type="protein sequence ID" value="KKL56104.1"/>
    <property type="molecule type" value="Genomic_DNA"/>
</dbReference>
<protein>
    <submittedName>
        <fullName evidence="4">Uncharacterized protein</fullName>
    </submittedName>
</protein>
<keyword evidence="3" id="KW-0012">Acyltransferase</keyword>
<dbReference type="PANTHER" id="PTHR36449">
    <property type="entry name" value="ACETYLTRANSFERASE-RELATED"/>
    <property type="match status" value="1"/>
</dbReference>
<dbReference type="PANTHER" id="PTHR36449:SF1">
    <property type="entry name" value="ACETYLTRANSFERASE"/>
    <property type="match status" value="1"/>
</dbReference>
<proteinExistence type="predicted"/>
<keyword evidence="2" id="KW-0808">Transferase</keyword>
<dbReference type="InterPro" id="IPR016181">
    <property type="entry name" value="Acyl_CoA_acyltransferase"/>
</dbReference>
<evidence type="ECO:0000313" key="4">
    <source>
        <dbReference type="EMBL" id="KKL56104.1"/>
    </source>
</evidence>
<dbReference type="AlphaFoldDB" id="A0A0F9D3H3"/>
<dbReference type="Gene3D" id="3.40.630.30">
    <property type="match status" value="1"/>
</dbReference>
<evidence type="ECO:0000256" key="1">
    <source>
        <dbReference type="ARBA" id="ARBA00022649"/>
    </source>
</evidence>
<evidence type="ECO:0000256" key="2">
    <source>
        <dbReference type="ARBA" id="ARBA00022679"/>
    </source>
</evidence>
<dbReference type="SUPFAM" id="SSF55729">
    <property type="entry name" value="Acyl-CoA N-acyltransferases (Nat)"/>
    <property type="match status" value="1"/>
</dbReference>
<evidence type="ECO:0000256" key="3">
    <source>
        <dbReference type="ARBA" id="ARBA00023315"/>
    </source>
</evidence>
<organism evidence="4">
    <name type="scientific">marine sediment metagenome</name>
    <dbReference type="NCBI Taxonomy" id="412755"/>
    <lineage>
        <taxon>unclassified sequences</taxon>
        <taxon>metagenomes</taxon>
        <taxon>ecological metagenomes</taxon>
    </lineage>
</organism>
<gene>
    <name evidence="4" type="ORF">LCGC14_2248760</name>
</gene>